<dbReference type="EMBL" id="UINC01035206">
    <property type="protein sequence ID" value="SVB27248.1"/>
    <property type="molecule type" value="Genomic_DNA"/>
</dbReference>
<proteinExistence type="predicted"/>
<evidence type="ECO:0000259" key="1">
    <source>
        <dbReference type="SMART" id="SM00912"/>
    </source>
</evidence>
<dbReference type="NCBIfam" id="TIGR01901">
    <property type="entry name" value="adhes_NPXG"/>
    <property type="match status" value="1"/>
</dbReference>
<dbReference type="SUPFAM" id="SSF51126">
    <property type="entry name" value="Pectin lyase-like"/>
    <property type="match status" value="1"/>
</dbReference>
<dbReference type="InterPro" id="IPR011050">
    <property type="entry name" value="Pectin_lyase_fold/virulence"/>
</dbReference>
<dbReference type="InterPro" id="IPR008638">
    <property type="entry name" value="FhaB/CdiA-like_TPS"/>
</dbReference>
<feature type="non-terminal residue" evidence="2">
    <location>
        <position position="156"/>
    </location>
</feature>
<feature type="domain" description="Filamentous haemagglutinin FhaB/tRNA nuclease CdiA-like TPS" evidence="1">
    <location>
        <begin position="32"/>
        <end position="140"/>
    </location>
</feature>
<dbReference type="InterPro" id="IPR012334">
    <property type="entry name" value="Pectin_lyas_fold"/>
</dbReference>
<organism evidence="2">
    <name type="scientific">marine metagenome</name>
    <dbReference type="NCBI Taxonomy" id="408172"/>
    <lineage>
        <taxon>unclassified sequences</taxon>
        <taxon>metagenomes</taxon>
        <taxon>ecological metagenomes</taxon>
    </lineage>
</organism>
<sequence length="156" mass="16304">MTNCLKKTLVSLCLMGVVLGANAQVVVDSSFGSGGALNGPNFQIPDNLGKTVGDNLFHSFAEFSLQTGQSATFTGPDAIQNILGRVTGSKVSEIDGLIKSEITGANLYLLNPKGFLFGENAKVDVDGAFTVSARESIRLGEEGSFNAVNPDQSVFV</sequence>
<evidence type="ECO:0000313" key="2">
    <source>
        <dbReference type="EMBL" id="SVB27248.1"/>
    </source>
</evidence>
<dbReference type="Gene3D" id="2.160.20.10">
    <property type="entry name" value="Single-stranded right-handed beta-helix, Pectin lyase-like"/>
    <property type="match status" value="1"/>
</dbReference>
<dbReference type="SMART" id="SM00912">
    <property type="entry name" value="Haemagg_act"/>
    <property type="match status" value="1"/>
</dbReference>
<dbReference type="Pfam" id="PF05860">
    <property type="entry name" value="TPS"/>
    <property type="match status" value="1"/>
</dbReference>
<accession>A0A382CM06</accession>
<name>A0A382CM06_9ZZZZ</name>
<protein>
    <recommendedName>
        <fullName evidence="1">Filamentous haemagglutinin FhaB/tRNA nuclease CdiA-like TPS domain-containing protein</fullName>
    </recommendedName>
</protein>
<dbReference type="AlphaFoldDB" id="A0A382CM06"/>
<gene>
    <name evidence="2" type="ORF">METZ01_LOCUS180102</name>
</gene>
<reference evidence="2" key="1">
    <citation type="submission" date="2018-05" db="EMBL/GenBank/DDBJ databases">
        <authorList>
            <person name="Lanie J.A."/>
            <person name="Ng W.-L."/>
            <person name="Kazmierczak K.M."/>
            <person name="Andrzejewski T.M."/>
            <person name="Davidsen T.M."/>
            <person name="Wayne K.J."/>
            <person name="Tettelin H."/>
            <person name="Glass J.I."/>
            <person name="Rusch D."/>
            <person name="Podicherti R."/>
            <person name="Tsui H.-C.T."/>
            <person name="Winkler M.E."/>
        </authorList>
    </citation>
    <scope>NUCLEOTIDE SEQUENCE</scope>
</reference>